<reference evidence="2 3" key="1">
    <citation type="submission" date="2016-10" db="EMBL/GenBank/DDBJ databases">
        <authorList>
            <person name="de Groot N.N."/>
        </authorList>
    </citation>
    <scope>NUCLEOTIDE SEQUENCE [LARGE SCALE GENOMIC DNA]</scope>
    <source>
        <strain evidence="2 3">DSM 22900</strain>
    </source>
</reference>
<keyword evidence="3" id="KW-1185">Reference proteome</keyword>
<dbReference type="EMBL" id="FOLL01000007">
    <property type="protein sequence ID" value="SFC27049.1"/>
    <property type="molecule type" value="Genomic_DNA"/>
</dbReference>
<accession>A0A1I1HSE5</accession>
<dbReference type="Proteomes" id="UP000199577">
    <property type="component" value="Unassembled WGS sequence"/>
</dbReference>
<proteinExistence type="predicted"/>
<gene>
    <name evidence="2" type="ORF">SAMN05421747_107100</name>
</gene>
<dbReference type="STRING" id="623281.SAMN05421747_107100"/>
<protein>
    <submittedName>
        <fullName evidence="2">SusD family protein</fullName>
    </submittedName>
</protein>
<evidence type="ECO:0000313" key="3">
    <source>
        <dbReference type="Proteomes" id="UP000199577"/>
    </source>
</evidence>
<dbReference type="InterPro" id="IPR011990">
    <property type="entry name" value="TPR-like_helical_dom_sf"/>
</dbReference>
<sequence length="481" mass="54700">MTVLIISCLGLLQSCEKWFDVTASDQIHAEHQFASADGFHDALMGIYIGMGGAELYAQDMTYNLVDLLSQQYGGLQNLARYFNIQQFNYEHVRSQTQIQNVWNTAYQMIANVNNALYHLEQADFPWNPVDKNLVKGELLGLRVFLHFDLLRLFGRSGLMHRPELADHPAIPYVTSFKNDIIPQRGYAETLQLMLQDLDGAIELLKDDPIYPNPERPEGYYNEVNRDGFYNDRTLRLNYFAVKSLKARVLSWDGRISSAAAIAEEVITSSPAMLLRSTTDVTVNQTMTEEHLFALYIDRFADIVNPYLSASNAADYNTLKIPNALAESVYETAVPGIGAVDVRYNTLLQSQALGMVPVKLMQANGHVDNNLMPLIKLPEMYYIAAEYYASSDLPKAIGLLNEVRASRRITTLLPNDLSRQAFDEELLKEYRKEYVSEGQLFFYYKRLGLTHIPNYSSEIIADDNIYMLPYPANEIEFGNRIQ</sequence>
<dbReference type="AlphaFoldDB" id="A0A1I1HSE5"/>
<dbReference type="Pfam" id="PF14322">
    <property type="entry name" value="SusD-like_3"/>
    <property type="match status" value="1"/>
</dbReference>
<evidence type="ECO:0000259" key="1">
    <source>
        <dbReference type="Pfam" id="PF14322"/>
    </source>
</evidence>
<dbReference type="SUPFAM" id="SSF48452">
    <property type="entry name" value="TPR-like"/>
    <property type="match status" value="1"/>
</dbReference>
<name>A0A1I1HSE5_9SPHI</name>
<dbReference type="Gene3D" id="1.25.40.390">
    <property type="match status" value="1"/>
</dbReference>
<evidence type="ECO:0000313" key="2">
    <source>
        <dbReference type="EMBL" id="SFC27049.1"/>
    </source>
</evidence>
<feature type="domain" description="SusD-like N-terminal" evidence="1">
    <location>
        <begin position="75"/>
        <end position="208"/>
    </location>
</feature>
<organism evidence="2 3">
    <name type="scientific">Parapedobacter composti</name>
    <dbReference type="NCBI Taxonomy" id="623281"/>
    <lineage>
        <taxon>Bacteria</taxon>
        <taxon>Pseudomonadati</taxon>
        <taxon>Bacteroidota</taxon>
        <taxon>Sphingobacteriia</taxon>
        <taxon>Sphingobacteriales</taxon>
        <taxon>Sphingobacteriaceae</taxon>
        <taxon>Parapedobacter</taxon>
    </lineage>
</organism>
<dbReference type="InterPro" id="IPR033985">
    <property type="entry name" value="SusD-like_N"/>
</dbReference>